<protein>
    <recommendedName>
        <fullName evidence="2">TonB-dependent receptor plug domain-containing protein</fullName>
    </recommendedName>
</protein>
<accession>A0A381Y6F8</accession>
<reference evidence="1" key="1">
    <citation type="submission" date="2018-05" db="EMBL/GenBank/DDBJ databases">
        <authorList>
            <person name="Lanie J.A."/>
            <person name="Ng W.-L."/>
            <person name="Kazmierczak K.M."/>
            <person name="Andrzejewski T.M."/>
            <person name="Davidsen T.M."/>
            <person name="Wayne K.J."/>
            <person name="Tettelin H."/>
            <person name="Glass J.I."/>
            <person name="Rusch D."/>
            <person name="Podicherti R."/>
            <person name="Tsui H.-C.T."/>
            <person name="Winkler M.E."/>
        </authorList>
    </citation>
    <scope>NUCLEOTIDE SEQUENCE</scope>
</reference>
<sequence>MIKGSVLAIVIATCLFAGTDGTIRGRVSDINAMGLPGASVYLPDLGLGAAADADGNYIILNIPVGSHDVVVQMVGYKKTTFKDVTVMMDQTVWLDPIMMEEFIEGEEVEVLGQRPLVERGTTAKKITVDKEAIQSLPLRDLSELYTLQSGVVKVESKTRGIPNQEERGLEEVHVRGGRSGEIAYMIDGMYIRNPIFGGIGSGTRLNIFAMQEFDWQPGGF</sequence>
<dbReference type="SUPFAM" id="SSF56935">
    <property type="entry name" value="Porins"/>
    <property type="match status" value="1"/>
</dbReference>
<proteinExistence type="predicted"/>
<organism evidence="1">
    <name type="scientific">marine metagenome</name>
    <dbReference type="NCBI Taxonomy" id="408172"/>
    <lineage>
        <taxon>unclassified sequences</taxon>
        <taxon>metagenomes</taxon>
        <taxon>ecological metagenomes</taxon>
    </lineage>
</organism>
<dbReference type="Pfam" id="PF13620">
    <property type="entry name" value="CarboxypepD_reg"/>
    <property type="match status" value="1"/>
</dbReference>
<dbReference type="InterPro" id="IPR037066">
    <property type="entry name" value="Plug_dom_sf"/>
</dbReference>
<evidence type="ECO:0000313" key="1">
    <source>
        <dbReference type="EMBL" id="SVA72565.1"/>
    </source>
</evidence>
<evidence type="ECO:0008006" key="2">
    <source>
        <dbReference type="Google" id="ProtNLM"/>
    </source>
</evidence>
<dbReference type="EMBL" id="UINC01017489">
    <property type="protein sequence ID" value="SVA72565.1"/>
    <property type="molecule type" value="Genomic_DNA"/>
</dbReference>
<gene>
    <name evidence="1" type="ORF">METZ01_LOCUS125419</name>
</gene>
<dbReference type="InterPro" id="IPR039426">
    <property type="entry name" value="TonB-dep_rcpt-like"/>
</dbReference>
<feature type="non-terminal residue" evidence="1">
    <location>
        <position position="220"/>
    </location>
</feature>
<dbReference type="GO" id="GO:0030246">
    <property type="term" value="F:carbohydrate binding"/>
    <property type="evidence" value="ECO:0007669"/>
    <property type="project" value="InterPro"/>
</dbReference>
<dbReference type="InterPro" id="IPR013784">
    <property type="entry name" value="Carb-bd-like_fold"/>
</dbReference>
<dbReference type="AlphaFoldDB" id="A0A381Y6F8"/>
<dbReference type="Gene3D" id="2.60.40.1120">
    <property type="entry name" value="Carboxypeptidase-like, regulatory domain"/>
    <property type="match status" value="1"/>
</dbReference>
<dbReference type="SUPFAM" id="SSF49452">
    <property type="entry name" value="Starch-binding domain-like"/>
    <property type="match status" value="1"/>
</dbReference>
<name>A0A381Y6F8_9ZZZZ</name>
<dbReference type="PROSITE" id="PS52016">
    <property type="entry name" value="TONB_DEPENDENT_REC_3"/>
    <property type="match status" value="1"/>
</dbReference>
<dbReference type="Gene3D" id="2.170.130.10">
    <property type="entry name" value="TonB-dependent receptor, plug domain"/>
    <property type="match status" value="1"/>
</dbReference>